<accession>A0A3A9YIL4</accession>
<name>A0A3A9YIL4_9ACTN</name>
<organism evidence="1 2">
    <name type="scientific">Streptomyces hoynatensis</name>
    <dbReference type="NCBI Taxonomy" id="1141874"/>
    <lineage>
        <taxon>Bacteria</taxon>
        <taxon>Bacillati</taxon>
        <taxon>Actinomycetota</taxon>
        <taxon>Actinomycetes</taxon>
        <taxon>Kitasatosporales</taxon>
        <taxon>Streptomycetaceae</taxon>
        <taxon>Streptomyces</taxon>
    </lineage>
</organism>
<protein>
    <submittedName>
        <fullName evidence="1">Uncharacterized protein</fullName>
    </submittedName>
</protein>
<proteinExistence type="predicted"/>
<evidence type="ECO:0000313" key="2">
    <source>
        <dbReference type="Proteomes" id="UP000272474"/>
    </source>
</evidence>
<comment type="caution">
    <text evidence="1">The sequence shown here is derived from an EMBL/GenBank/DDBJ whole genome shotgun (WGS) entry which is preliminary data.</text>
</comment>
<evidence type="ECO:0000313" key="1">
    <source>
        <dbReference type="EMBL" id="RKN36770.1"/>
    </source>
</evidence>
<sequence>MSKADGQNYFRIEFSKSELPPLFDSRLFEMVEAEIHDSWVFSLEWDGSMKLGPAAWQVAGFWEDFMNHSDRAVDIYRSERDRIMGIR</sequence>
<dbReference type="EMBL" id="RBAL01000031">
    <property type="protein sequence ID" value="RKN36770.1"/>
    <property type="molecule type" value="Genomic_DNA"/>
</dbReference>
<keyword evidence="2" id="KW-1185">Reference proteome</keyword>
<dbReference type="AlphaFoldDB" id="A0A3A9YIL4"/>
<reference evidence="1 2" key="1">
    <citation type="journal article" date="2014" name="Int. J. Syst. Evol. Microbiol.">
        <title>Streptomyces hoynatensis sp. nov., isolated from deep marine sediment.</title>
        <authorList>
            <person name="Veyisoglu A."/>
            <person name="Sahin N."/>
        </authorList>
    </citation>
    <scope>NUCLEOTIDE SEQUENCE [LARGE SCALE GENOMIC DNA]</scope>
    <source>
        <strain evidence="1 2">KCTC 29097</strain>
    </source>
</reference>
<dbReference type="Proteomes" id="UP000272474">
    <property type="component" value="Unassembled WGS sequence"/>
</dbReference>
<gene>
    <name evidence="1" type="ORF">D7294_29610</name>
</gene>